<organism evidence="4 5">
    <name type="scientific">Streptococcus parauberis NCFD 2020</name>
    <dbReference type="NCBI Taxonomy" id="873447"/>
    <lineage>
        <taxon>Bacteria</taxon>
        <taxon>Bacillati</taxon>
        <taxon>Bacillota</taxon>
        <taxon>Bacilli</taxon>
        <taxon>Lactobacillales</taxon>
        <taxon>Streptococcaceae</taxon>
        <taxon>Streptococcus</taxon>
    </lineage>
</organism>
<gene>
    <name evidence="4" type="ORF">SPB_0684</name>
</gene>
<protein>
    <submittedName>
        <fullName evidence="4">Phage major capsid protein, HK97 family</fullName>
    </submittedName>
</protein>
<proteinExistence type="predicted"/>
<dbReference type="GeneID" id="61420364"/>
<sequence length="421" mass="46329">MNLQDKREALETKQTELASVKEKSLENATKLKAVTVEDDAYTALKEQADGLLAQAETLKTEIDALDAEITSDEQALEEATKKLNETNNIKEKTMTEYLKTKQAGLDYAKLLADNQGVSSKSLANMWEENLKAKGVTNLEAVLPEPVLLAIENAFEDYQGVLNHVSKDPRYAAKITLQTVKNFAKGHLAGKTKKDTDINFVSIAINSATVYIKHAFEYADLKKDVNGVYFNHVMQELAQGFIRAVERAIVIGDGLAPEDEDKITEIKSIAEETEANLFATQAIDTSVAEFTNTQFEALVAGLDQIMASGTPIIITSKAVARKMKLAKDSEGRYMDLQPFAPISSNGGQIAGYQVFVYDWMNEATNPIIAFADKAYTLIGDNVSADRFEDYDVTINRRHIELASVMGGRLSAFKGAVKFTEQA</sequence>
<evidence type="ECO:0000256" key="1">
    <source>
        <dbReference type="ARBA" id="ARBA00004328"/>
    </source>
</evidence>
<comment type="caution">
    <text evidence="4">The sequence shown here is derived from an EMBL/GenBank/DDBJ whole genome shotgun (WGS) entry which is preliminary data.</text>
</comment>
<reference evidence="4 5" key="1">
    <citation type="submission" date="2011-02" db="EMBL/GenBank/DDBJ databases">
        <authorList>
            <person name="Stanhope M.J."/>
            <person name="Durkin A.S."/>
            <person name="Hostetler J."/>
            <person name="Kim M."/>
            <person name="Radune D."/>
            <person name="Singh I."/>
            <person name="Town C.D."/>
        </authorList>
    </citation>
    <scope>NUCLEOTIDE SEQUENCE [LARGE SCALE GENOMIC DNA]</scope>
    <source>
        <strain evidence="4 5">NCFD 2020</strain>
    </source>
</reference>
<dbReference type="Pfam" id="PF05065">
    <property type="entry name" value="Phage_capsid"/>
    <property type="match status" value="1"/>
</dbReference>
<evidence type="ECO:0000313" key="4">
    <source>
        <dbReference type="EMBL" id="EGE54260.1"/>
    </source>
</evidence>
<dbReference type="Proteomes" id="UP000003732">
    <property type="component" value="Unassembled WGS sequence"/>
</dbReference>
<dbReference type="RefSeq" id="WP_003104604.1">
    <property type="nucleotide sequence ID" value="NZ_AEUT02000001.1"/>
</dbReference>
<comment type="subcellular location">
    <subcellularLocation>
        <location evidence="1">Virion</location>
    </subcellularLocation>
</comment>
<dbReference type="NCBIfam" id="TIGR01554">
    <property type="entry name" value="major_cap_HK97"/>
    <property type="match status" value="1"/>
</dbReference>
<dbReference type="AlphaFoldDB" id="F1Z0P0"/>
<accession>F1Z0P0</accession>
<evidence type="ECO:0000313" key="5">
    <source>
        <dbReference type="Proteomes" id="UP000003732"/>
    </source>
</evidence>
<dbReference type="InterPro" id="IPR054612">
    <property type="entry name" value="Phage_capsid-like_C"/>
</dbReference>
<dbReference type="HOGENOM" id="CLU_653660_0_0_9"/>
<evidence type="ECO:0000256" key="2">
    <source>
        <dbReference type="SAM" id="MobiDB-lite"/>
    </source>
</evidence>
<dbReference type="SUPFAM" id="SSF56563">
    <property type="entry name" value="Major capsid protein gp5"/>
    <property type="match status" value="1"/>
</dbReference>
<name>F1Z0P0_9STRE</name>
<feature type="region of interest" description="Disordered" evidence="2">
    <location>
        <begin position="1"/>
        <end position="21"/>
    </location>
</feature>
<dbReference type="EMBL" id="AEUT02000001">
    <property type="protein sequence ID" value="EGE54260.1"/>
    <property type="molecule type" value="Genomic_DNA"/>
</dbReference>
<dbReference type="InterPro" id="IPR024455">
    <property type="entry name" value="Phage_capsid"/>
</dbReference>
<feature type="domain" description="Phage capsid-like C-terminal" evidence="3">
    <location>
        <begin position="156"/>
        <end position="382"/>
    </location>
</feature>
<evidence type="ECO:0000259" key="3">
    <source>
        <dbReference type="Pfam" id="PF05065"/>
    </source>
</evidence>